<dbReference type="EMBL" id="CM035418">
    <property type="protein sequence ID" value="KAH7420675.1"/>
    <property type="molecule type" value="Genomic_DNA"/>
</dbReference>
<gene>
    <name evidence="4" type="ORF">KP509_13G016700</name>
</gene>
<keyword evidence="5" id="KW-1185">Reference proteome</keyword>
<organism evidence="4 5">
    <name type="scientific">Ceratopteris richardii</name>
    <name type="common">Triangle waterfern</name>
    <dbReference type="NCBI Taxonomy" id="49495"/>
    <lineage>
        <taxon>Eukaryota</taxon>
        <taxon>Viridiplantae</taxon>
        <taxon>Streptophyta</taxon>
        <taxon>Embryophyta</taxon>
        <taxon>Tracheophyta</taxon>
        <taxon>Polypodiopsida</taxon>
        <taxon>Polypodiidae</taxon>
        <taxon>Polypodiales</taxon>
        <taxon>Pteridineae</taxon>
        <taxon>Pteridaceae</taxon>
        <taxon>Parkerioideae</taxon>
        <taxon>Ceratopteris</taxon>
    </lineage>
</organism>
<dbReference type="PANTHER" id="PTHR11820">
    <property type="entry name" value="ACYLPYRUVASE"/>
    <property type="match status" value="1"/>
</dbReference>
<dbReference type="GO" id="GO:0006107">
    <property type="term" value="P:oxaloacetate metabolic process"/>
    <property type="evidence" value="ECO:0007669"/>
    <property type="project" value="UniProtKB-ARBA"/>
</dbReference>
<evidence type="ECO:0000313" key="4">
    <source>
        <dbReference type="EMBL" id="KAH7420675.1"/>
    </source>
</evidence>
<dbReference type="GO" id="GO:0046872">
    <property type="term" value="F:metal ion binding"/>
    <property type="evidence" value="ECO:0007669"/>
    <property type="project" value="UniProtKB-KW"/>
</dbReference>
<evidence type="ECO:0000256" key="2">
    <source>
        <dbReference type="ARBA" id="ARBA00022723"/>
    </source>
</evidence>
<evidence type="ECO:0000259" key="3">
    <source>
        <dbReference type="Pfam" id="PF01557"/>
    </source>
</evidence>
<evidence type="ECO:0000256" key="1">
    <source>
        <dbReference type="ARBA" id="ARBA00010211"/>
    </source>
</evidence>
<dbReference type="InterPro" id="IPR011234">
    <property type="entry name" value="Fumarylacetoacetase-like_C"/>
</dbReference>
<feature type="domain" description="Fumarylacetoacetase-like C-terminal" evidence="3">
    <location>
        <begin position="177"/>
        <end position="358"/>
    </location>
</feature>
<protein>
    <recommendedName>
        <fullName evidence="3">Fumarylacetoacetase-like C-terminal domain-containing protein</fullName>
    </recommendedName>
</protein>
<accession>A0A8T2TGX8</accession>
<keyword evidence="2" id="KW-0479">Metal-binding</keyword>
<comment type="similarity">
    <text evidence="1">Belongs to the FAH family.</text>
</comment>
<sequence>MAAPILLNSTTLRVHCLHPHFCYSSSVSAFSRCSYSSISKVRFDTFSSIGINHIIEGSYLCSRASFPGSLLMLSVASAMQGRFRSGGFVQEDTILRLATYLDAEAQSNVGLIFGEAIWPLKDVVDLQDDFVMDKINDMYGVISHWDTIQPKIALKGDGTPLSLVKLQAPLPKPTGAIMCIGKNYADHVKEVDTWKVASGIAAPDIPKHPIVFTKAPQAVIGNKDPIIYPSAISSQVDYEAELAVIIGKEGRGITKDSAMSHVFGYTILNDVTARDLQKQHQQWFLGKSCDTFCPMGPCIVPASCINGQDLQIQCWVNGELRQNGRTSQMIFSIPELIETISAGTTLKIGDVIATGTPAVPYHEDMSPMPSNMFEACLCWEYDTNDCCPAKRMANNMDHLGMSTGLVLDLDLTRQNTSHLEILSAYL</sequence>
<dbReference type="SUPFAM" id="SSF56529">
    <property type="entry name" value="FAH"/>
    <property type="match status" value="1"/>
</dbReference>
<dbReference type="AlphaFoldDB" id="A0A8T2TGX8"/>
<dbReference type="GO" id="GO:0018773">
    <property type="term" value="F:acetylpyruvate hydrolase activity"/>
    <property type="evidence" value="ECO:0007669"/>
    <property type="project" value="TreeGrafter"/>
</dbReference>
<proteinExistence type="inferred from homology"/>
<dbReference type="OrthoDB" id="411064at2759"/>
<reference evidence="4" key="1">
    <citation type="submission" date="2021-08" db="EMBL/GenBank/DDBJ databases">
        <title>WGS assembly of Ceratopteris richardii.</title>
        <authorList>
            <person name="Marchant D.B."/>
            <person name="Chen G."/>
            <person name="Jenkins J."/>
            <person name="Shu S."/>
            <person name="Leebens-Mack J."/>
            <person name="Grimwood J."/>
            <person name="Schmutz J."/>
            <person name="Soltis P."/>
            <person name="Soltis D."/>
            <person name="Chen Z.-H."/>
        </authorList>
    </citation>
    <scope>NUCLEOTIDE SEQUENCE</scope>
    <source>
        <strain evidence="4">Whitten #5841</strain>
        <tissue evidence="4">Leaf</tissue>
    </source>
</reference>
<name>A0A8T2TGX8_CERRI</name>
<dbReference type="Pfam" id="PF01557">
    <property type="entry name" value="FAA_hydrolase"/>
    <property type="match status" value="1"/>
</dbReference>
<evidence type="ECO:0000313" key="5">
    <source>
        <dbReference type="Proteomes" id="UP000825935"/>
    </source>
</evidence>
<dbReference type="Gene3D" id="3.90.850.10">
    <property type="entry name" value="Fumarylacetoacetase-like, C-terminal domain"/>
    <property type="match status" value="1"/>
</dbReference>
<comment type="caution">
    <text evidence="4">The sequence shown here is derived from an EMBL/GenBank/DDBJ whole genome shotgun (WGS) entry which is preliminary data.</text>
</comment>
<dbReference type="PANTHER" id="PTHR11820:SF7">
    <property type="entry name" value="ACYLPYRUVASE FAHD1, MITOCHONDRIAL"/>
    <property type="match status" value="1"/>
</dbReference>
<dbReference type="InterPro" id="IPR036663">
    <property type="entry name" value="Fumarylacetoacetase_C_sf"/>
</dbReference>
<dbReference type="Proteomes" id="UP000825935">
    <property type="component" value="Chromosome 13"/>
</dbReference>
<dbReference type="FunFam" id="3.90.850.10:FF:000002">
    <property type="entry name" value="2-hydroxyhepta-2,4-diene-1,7-dioate isomerase"/>
    <property type="match status" value="1"/>
</dbReference>
<dbReference type="GO" id="GO:0050163">
    <property type="term" value="F:oxaloacetate tautomerase activity"/>
    <property type="evidence" value="ECO:0007669"/>
    <property type="project" value="UniProtKB-ARBA"/>
</dbReference>